<gene>
    <name evidence="4" type="ORF">EAH88_13555</name>
</gene>
<dbReference type="InterPro" id="IPR032623">
    <property type="entry name" value="FecR_N"/>
</dbReference>
<evidence type="ECO:0000259" key="3">
    <source>
        <dbReference type="Pfam" id="PF16220"/>
    </source>
</evidence>
<dbReference type="PANTHER" id="PTHR30273">
    <property type="entry name" value="PERIPLASMIC SIGNAL SENSOR AND SIGMA FACTOR ACTIVATOR FECR-RELATED"/>
    <property type="match status" value="1"/>
</dbReference>
<dbReference type="GO" id="GO:0016989">
    <property type="term" value="F:sigma factor antagonist activity"/>
    <property type="evidence" value="ECO:0007669"/>
    <property type="project" value="TreeGrafter"/>
</dbReference>
<evidence type="ECO:0000259" key="2">
    <source>
        <dbReference type="Pfam" id="PF04773"/>
    </source>
</evidence>
<sequence length="370" mass="40062">MASSRQIELIASAWLARRDGDGWSTQDQLQLDAWLRESTAHRVAYLRLDAAWRRSDRLKALGAGVPAGVVPERGAWGLAPLPESHAMPSGSGTDDEPSAPARIAAAHRFSASSRAMRRASKSRPRRLLRYAAAGFALVVLASLAWGWRHYAAVDQASYRTAIGGLQDVPLPDGSVITLSSDSRILVTLSRNERRIDLQQGEAFFKVAKDSGRPFVVSAGDRRAIAVGTRYDVRRDAGDLRVIVTQGVVRLESDNGPGGHDRPSTLLPAGSIALASDAGVMVNSGSVQRAEELLSWRSGFISFHDTPLASAAAEFNRYNTRKIVIGDASIGTLRVGGNFRWSNAETFVRLLELGFPVRAVRGKDTIVLKSR</sequence>
<accession>A0A502C1X7</accession>
<dbReference type="Pfam" id="PF04773">
    <property type="entry name" value="FecR"/>
    <property type="match status" value="1"/>
</dbReference>
<dbReference type="PANTHER" id="PTHR30273:SF2">
    <property type="entry name" value="PROTEIN FECR"/>
    <property type="match status" value="1"/>
</dbReference>
<dbReference type="Gene3D" id="2.60.120.1440">
    <property type="match status" value="1"/>
</dbReference>
<evidence type="ECO:0000313" key="4">
    <source>
        <dbReference type="EMBL" id="TPG07485.1"/>
    </source>
</evidence>
<dbReference type="RefSeq" id="WP_140653558.1">
    <property type="nucleotide sequence ID" value="NZ_RCZO01000007.1"/>
</dbReference>
<keyword evidence="5" id="KW-1185">Reference proteome</keyword>
<dbReference type="Gene3D" id="3.55.50.30">
    <property type="match status" value="1"/>
</dbReference>
<keyword evidence="1" id="KW-1133">Transmembrane helix</keyword>
<proteinExistence type="predicted"/>
<dbReference type="AlphaFoldDB" id="A0A502C1X7"/>
<protein>
    <submittedName>
        <fullName evidence="4">DUF4880 domain-containing protein</fullName>
    </submittedName>
</protein>
<feature type="domain" description="FecR protein" evidence="2">
    <location>
        <begin position="157"/>
        <end position="249"/>
    </location>
</feature>
<dbReference type="PIRSF" id="PIRSF018266">
    <property type="entry name" value="FecR"/>
    <property type="match status" value="1"/>
</dbReference>
<name>A0A502C1X7_9GAMM</name>
<comment type="caution">
    <text evidence="4">The sequence shown here is derived from an EMBL/GenBank/DDBJ whole genome shotgun (WGS) entry which is preliminary data.</text>
</comment>
<dbReference type="InterPro" id="IPR012373">
    <property type="entry name" value="Ferrdict_sens_TM"/>
</dbReference>
<keyword evidence="1" id="KW-0812">Transmembrane</keyword>
<dbReference type="Pfam" id="PF16220">
    <property type="entry name" value="DUF4880"/>
    <property type="match status" value="1"/>
</dbReference>
<feature type="domain" description="FecR N-terminal" evidence="3">
    <location>
        <begin position="11"/>
        <end position="48"/>
    </location>
</feature>
<evidence type="ECO:0000256" key="1">
    <source>
        <dbReference type="SAM" id="Phobius"/>
    </source>
</evidence>
<dbReference type="EMBL" id="RCZO01000007">
    <property type="protein sequence ID" value="TPG07485.1"/>
    <property type="molecule type" value="Genomic_DNA"/>
</dbReference>
<evidence type="ECO:0000313" key="5">
    <source>
        <dbReference type="Proteomes" id="UP000319486"/>
    </source>
</evidence>
<organism evidence="4 5">
    <name type="scientific">Rhodanobacter glycinis</name>
    <dbReference type="NCBI Taxonomy" id="582702"/>
    <lineage>
        <taxon>Bacteria</taxon>
        <taxon>Pseudomonadati</taxon>
        <taxon>Pseudomonadota</taxon>
        <taxon>Gammaproteobacteria</taxon>
        <taxon>Lysobacterales</taxon>
        <taxon>Rhodanobacteraceae</taxon>
        <taxon>Rhodanobacter</taxon>
    </lineage>
</organism>
<dbReference type="Proteomes" id="UP000319486">
    <property type="component" value="Unassembled WGS sequence"/>
</dbReference>
<dbReference type="InterPro" id="IPR006860">
    <property type="entry name" value="FecR"/>
</dbReference>
<keyword evidence="1" id="KW-0472">Membrane</keyword>
<reference evidence="4 5" key="1">
    <citation type="journal article" date="2019" name="Environ. Microbiol.">
        <title>Species interactions and distinct microbial communities in high Arctic permafrost affected cryosols are associated with the CH4 and CO2 gas fluxes.</title>
        <authorList>
            <person name="Altshuler I."/>
            <person name="Hamel J."/>
            <person name="Turney S."/>
            <person name="Magnuson E."/>
            <person name="Levesque R."/>
            <person name="Greer C."/>
            <person name="Whyte L.G."/>
        </authorList>
    </citation>
    <scope>NUCLEOTIDE SEQUENCE [LARGE SCALE GENOMIC DNA]</scope>
    <source>
        <strain evidence="4 5">S13Y</strain>
    </source>
</reference>
<feature type="transmembrane region" description="Helical" evidence="1">
    <location>
        <begin position="127"/>
        <end position="147"/>
    </location>
</feature>